<proteinExistence type="predicted"/>
<evidence type="ECO:0000313" key="1">
    <source>
        <dbReference type="EMBL" id="WAH38238.1"/>
    </source>
</evidence>
<protein>
    <submittedName>
        <fullName evidence="1">Uncharacterized protein</fullName>
    </submittedName>
</protein>
<accession>A0ABY6Z6T7</accession>
<evidence type="ECO:0000313" key="2">
    <source>
        <dbReference type="Proteomes" id="UP001164803"/>
    </source>
</evidence>
<name>A0ABY6Z6T7_9BACL</name>
<keyword evidence="2" id="KW-1185">Reference proteome</keyword>
<organism evidence="1 2">
    <name type="scientific">Alicyclobacillus dauci</name>
    <dbReference type="NCBI Taxonomy" id="1475485"/>
    <lineage>
        <taxon>Bacteria</taxon>
        <taxon>Bacillati</taxon>
        <taxon>Bacillota</taxon>
        <taxon>Bacilli</taxon>
        <taxon>Bacillales</taxon>
        <taxon>Alicyclobacillaceae</taxon>
        <taxon>Alicyclobacillus</taxon>
    </lineage>
</organism>
<reference evidence="1" key="1">
    <citation type="submission" date="2022-08" db="EMBL/GenBank/DDBJ databases">
        <title>Alicyclobacillus dauci DSM2870, complete genome.</title>
        <authorList>
            <person name="Wang Q."/>
            <person name="Cai R."/>
            <person name="Wang Z."/>
        </authorList>
    </citation>
    <scope>NUCLEOTIDE SEQUENCE</scope>
    <source>
        <strain evidence="1">DSM 28700</strain>
    </source>
</reference>
<dbReference type="RefSeq" id="WP_268045802.1">
    <property type="nucleotide sequence ID" value="NZ_CP104064.1"/>
</dbReference>
<dbReference type="EMBL" id="CP104064">
    <property type="protein sequence ID" value="WAH38238.1"/>
    <property type="molecule type" value="Genomic_DNA"/>
</dbReference>
<dbReference type="Proteomes" id="UP001164803">
    <property type="component" value="Chromosome"/>
</dbReference>
<sequence length="119" mass="12927">MGKDAPIKDALGLGERLSLGGAHVDCVPATLADLDDAMKHWHTWAQKAGSVQMAYLPGNEEAKEAFEELLYIACGRKIEKDELRAKVNVADGAKEVVAFIERFLGFKPRDAAGTERTQG</sequence>
<gene>
    <name evidence="1" type="ORF">NZD86_07085</name>
</gene>